<dbReference type="STRING" id="2512241.A0A553I078"/>
<evidence type="ECO:0000256" key="5">
    <source>
        <dbReference type="SAM" id="Phobius"/>
    </source>
</evidence>
<keyword evidence="9" id="KW-1185">Reference proteome</keyword>
<keyword evidence="5" id="KW-0472">Membrane</keyword>
<evidence type="ECO:0000256" key="4">
    <source>
        <dbReference type="SAM" id="MobiDB-lite"/>
    </source>
</evidence>
<feature type="compositionally biased region" description="Basic and acidic residues" evidence="4">
    <location>
        <begin position="216"/>
        <end position="236"/>
    </location>
</feature>
<sequence>MSGRGGRGGRGGGRGGSRGKPAPPGMPGGDDPSLIVNDQPQETYPKFYKPPVAPHLTPLEERAVACFVEFRRAYHNAPLYTHRHINGEFLSMKDPVLPRHGRSQLNARYGVKNRATVDPFLAVPMYSHRFVDDTRTLPKLRDTRPWIKDLFPEELWATLDGRDTSGPKGGFQTEQNAARSRKRKFHDDEDDDDEHDPYGEGDDDEEIFGGSRSQRRRENETEEERKARIEGAGKDAENEDGDVGDPDDEEEEELEVEDDDYDSAEDEDGGDYNAEAYFDNGDDDDFGDDDGVGESHVVVSNKTSETVWQKAFSGVFKGGGVFEFRNDDSSCLIMKEVNLRRYPLMQIFLTEASNTSVLSDRLTANENYRNFQLPPRHKLSQPPIRLFSLRFWILERSNLANSMFTTSLFLPLSAANKPQDPWGNIKVPLVETLEDSPSFEWLPIDDANPTITYSSLIRIPDQNLDVDLVPGSNITTYSQIDASYFRVDCGSARTSSYDLQRQVDGDFHPNSTQVSKITSWGHPWVSRELYFSASSQSDSVRGLPLIPKSARVASRYRKRRLSLAIWLTLQIPLVLATKWVPSYLVDRGSSGKVNMNNVMQVAKLFRASHFPIKILVQGTQSEEYPPIRVPWEASAGVGCLAGTVIRPTTIIIASELFSSLDDDSAIPAPEVTKVALRLRYLVQECVPCELEEHQITQAHSKVITHKVIKAAKEAGGTENRQCVVYCLLVAKHWFKHQALCELWDADLHQLRTTACEVIAKQIIETEEDMTYLLHSVLLKRYSIIIDGEPTPPVNVIEKAVDLHALRVIGSSGYQKCLSYLWKGWLVQDEDDPASFVDYKERGNPSFFAHLDPDRMRAPIYQNAFLLIISVVYLALYTAAINTINPTGDLDFVEILLYIFTFGFIFDELTKFYKAGYHILGFWNAFNNTLYSLLMVSLVLRFVALSHGQDDNEKREKFNSLSYNFLAFAAPMFWARLLLYLDSFRFFGAMLVVLKVMMKESIIFFALLIVVIIGFLQAFLGMDYADDMAREDTIFILQAMANAILQSPDFSGFERFSPPFGMILYYLFTFVVMVILLNVLIALYNSAYEDIYDNSDDEYLALFAQRTMQFVRAPDENVFIAPFNLIEIFLLIIPFEWWLPKAQYERLNDIVMGTIYSPLLFCAALFEVRMAKEVRMNRKRGEEDDDTVEEWEQMADQIDFEGEGWAKKVGESKANVEEDAAVLEIRQLRAEVTELKSLLEKIGKGLEEKAGEDSLLDT</sequence>
<gene>
    <name evidence="8" type="ORF">FHL15_005580</name>
</gene>
<dbReference type="Pfam" id="PF23190">
    <property type="entry name" value="LHD_TRPY1"/>
    <property type="match status" value="1"/>
</dbReference>
<evidence type="ECO:0000256" key="2">
    <source>
        <dbReference type="ARBA" id="ARBA00008352"/>
    </source>
</evidence>
<accession>A0A553I078</accession>
<feature type="transmembrane region" description="Helical" evidence="5">
    <location>
        <begin position="894"/>
        <end position="912"/>
    </location>
</feature>
<feature type="transmembrane region" description="Helical" evidence="5">
    <location>
        <begin position="1062"/>
        <end position="1083"/>
    </location>
</feature>
<organism evidence="8 9">
    <name type="scientific">Xylaria flabelliformis</name>
    <dbReference type="NCBI Taxonomy" id="2512241"/>
    <lineage>
        <taxon>Eukaryota</taxon>
        <taxon>Fungi</taxon>
        <taxon>Dikarya</taxon>
        <taxon>Ascomycota</taxon>
        <taxon>Pezizomycotina</taxon>
        <taxon>Sordariomycetes</taxon>
        <taxon>Xylariomycetidae</taxon>
        <taxon>Xylariales</taxon>
        <taxon>Xylariaceae</taxon>
        <taxon>Xylaria</taxon>
    </lineage>
</organism>
<dbReference type="PANTHER" id="PTHR35859:SF5">
    <property type="entry name" value="ION TRANSPORT DOMAIN-CONTAINING PROTEIN"/>
    <property type="match status" value="1"/>
</dbReference>
<dbReference type="GO" id="GO:0005634">
    <property type="term" value="C:nucleus"/>
    <property type="evidence" value="ECO:0007669"/>
    <property type="project" value="UniProtKB-SubCell"/>
</dbReference>
<evidence type="ECO:0000256" key="3">
    <source>
        <dbReference type="ARBA" id="ARBA00023242"/>
    </source>
</evidence>
<feature type="transmembrane region" description="Helical" evidence="5">
    <location>
        <begin position="1149"/>
        <end position="1169"/>
    </location>
</feature>
<dbReference type="Proteomes" id="UP000319160">
    <property type="component" value="Unassembled WGS sequence"/>
</dbReference>
<comment type="caution">
    <text evidence="8">The sequence shown here is derived from an EMBL/GenBank/DDBJ whole genome shotgun (WGS) entry which is preliminary data.</text>
</comment>
<evidence type="ECO:0008006" key="10">
    <source>
        <dbReference type="Google" id="ProtNLM"/>
    </source>
</evidence>
<feature type="transmembrane region" description="Helical" evidence="5">
    <location>
        <begin position="863"/>
        <end position="882"/>
    </location>
</feature>
<feature type="region of interest" description="Disordered" evidence="4">
    <location>
        <begin position="159"/>
        <end position="293"/>
    </location>
</feature>
<dbReference type="InterPro" id="IPR052971">
    <property type="entry name" value="TRP_calcium_channel"/>
</dbReference>
<dbReference type="OrthoDB" id="301415at2759"/>
<dbReference type="PANTHER" id="PTHR35859">
    <property type="entry name" value="NONSELECTIVE CATION CHANNEL PROTEIN"/>
    <property type="match status" value="1"/>
</dbReference>
<comment type="subcellular location">
    <subcellularLocation>
        <location evidence="1">Nucleus</location>
    </subcellularLocation>
</comment>
<name>A0A553I078_9PEZI</name>
<comment type="similarity">
    <text evidence="2">Belongs to the eukaryotic RPC7 RNA polymerase subunit family.</text>
</comment>
<dbReference type="GO" id="GO:0006383">
    <property type="term" value="P:transcription by RNA polymerase III"/>
    <property type="evidence" value="ECO:0007669"/>
    <property type="project" value="InterPro"/>
</dbReference>
<feature type="compositionally biased region" description="Acidic residues" evidence="4">
    <location>
        <begin position="188"/>
        <end position="207"/>
    </location>
</feature>
<keyword evidence="5" id="KW-0812">Transmembrane</keyword>
<proteinExistence type="inferred from homology"/>
<evidence type="ECO:0000313" key="9">
    <source>
        <dbReference type="Proteomes" id="UP000319160"/>
    </source>
</evidence>
<evidence type="ECO:0000313" key="8">
    <source>
        <dbReference type="EMBL" id="TRX93608.1"/>
    </source>
</evidence>
<dbReference type="AlphaFoldDB" id="A0A553I078"/>
<keyword evidence="3" id="KW-0539">Nucleus</keyword>
<dbReference type="Pfam" id="PF23317">
    <property type="entry name" value="YVC1_C"/>
    <property type="match status" value="1"/>
</dbReference>
<feature type="region of interest" description="Disordered" evidence="4">
    <location>
        <begin position="1"/>
        <end position="50"/>
    </location>
</feature>
<dbReference type="InterPro" id="IPR056337">
    <property type="entry name" value="LHD_YVC1"/>
</dbReference>
<feature type="domain" description="Calcium channel YVC1-like C-terminal transmembrane" evidence="7">
    <location>
        <begin position="871"/>
        <end position="1167"/>
    </location>
</feature>
<feature type="transmembrane region" description="Helical" evidence="5">
    <location>
        <begin position="1117"/>
        <end position="1137"/>
    </location>
</feature>
<evidence type="ECO:0000259" key="6">
    <source>
        <dbReference type="Pfam" id="PF23190"/>
    </source>
</evidence>
<feature type="compositionally biased region" description="Acidic residues" evidence="4">
    <location>
        <begin position="237"/>
        <end position="270"/>
    </location>
</feature>
<dbReference type="Pfam" id="PF11705">
    <property type="entry name" value="RNA_pol_3_Rpc31"/>
    <property type="match status" value="1"/>
</dbReference>
<reference evidence="9" key="1">
    <citation type="submission" date="2019-06" db="EMBL/GenBank/DDBJ databases">
        <title>Draft genome sequence of the griseofulvin-producing fungus Xylaria cubensis strain G536.</title>
        <authorList>
            <person name="Mead M.E."/>
            <person name="Raja H.A."/>
            <person name="Steenwyk J.L."/>
            <person name="Knowles S.L."/>
            <person name="Oberlies N.H."/>
            <person name="Rokas A."/>
        </authorList>
    </citation>
    <scope>NUCLEOTIDE SEQUENCE [LARGE SCALE GENOMIC DNA]</scope>
    <source>
        <strain evidence="9">G536</strain>
    </source>
</reference>
<dbReference type="InterPro" id="IPR056336">
    <property type="entry name" value="YVC1_C"/>
</dbReference>
<evidence type="ECO:0000259" key="7">
    <source>
        <dbReference type="Pfam" id="PF23317"/>
    </source>
</evidence>
<protein>
    <recommendedName>
        <fullName evidence="10">Polycystin cation channel PKD1/PKD2 domain-containing protein</fullName>
    </recommendedName>
</protein>
<evidence type="ECO:0000256" key="1">
    <source>
        <dbReference type="ARBA" id="ARBA00004123"/>
    </source>
</evidence>
<dbReference type="InterPro" id="IPR024661">
    <property type="entry name" value="RNA_pol_III_Rpc31"/>
</dbReference>
<keyword evidence="5" id="KW-1133">Transmembrane helix</keyword>
<feature type="compositionally biased region" description="Gly residues" evidence="4">
    <location>
        <begin position="1"/>
        <end position="18"/>
    </location>
</feature>
<feature type="compositionally biased region" description="Acidic residues" evidence="4">
    <location>
        <begin position="280"/>
        <end position="292"/>
    </location>
</feature>
<feature type="transmembrane region" description="Helical" evidence="5">
    <location>
        <begin position="924"/>
        <end position="942"/>
    </location>
</feature>
<feature type="transmembrane region" description="Helical" evidence="5">
    <location>
        <begin position="563"/>
        <end position="585"/>
    </location>
</feature>
<dbReference type="EMBL" id="VFLP01000028">
    <property type="protein sequence ID" value="TRX93608.1"/>
    <property type="molecule type" value="Genomic_DNA"/>
</dbReference>
<feature type="transmembrane region" description="Helical" evidence="5">
    <location>
        <begin position="1001"/>
        <end position="1019"/>
    </location>
</feature>
<feature type="domain" description="YVC1 N-terminal linker helical" evidence="6">
    <location>
        <begin position="671"/>
        <end position="850"/>
    </location>
</feature>